<dbReference type="OrthoDB" id="340819at2"/>
<reference evidence="1 2" key="1">
    <citation type="submission" date="2014-12" db="EMBL/GenBank/DDBJ databases">
        <title>Draft genome sequence of Terrisporobacter sp. 08-306576, isolated from the blood culture of a bacteremia patient.</title>
        <authorList>
            <person name="Lund L.C."/>
            <person name="Sydenham T.V."/>
            <person name="Hogh S.V."/>
            <person name="Skov M.N."/>
            <person name="Kemp M."/>
            <person name="Justesen U.S."/>
        </authorList>
    </citation>
    <scope>NUCLEOTIDE SEQUENCE [LARGE SCALE GENOMIC DNA]</scope>
    <source>
        <strain evidence="1 2">08-306576</strain>
    </source>
</reference>
<protein>
    <submittedName>
        <fullName evidence="1">Uncharacterized protein</fullName>
    </submittedName>
</protein>
<organism evidence="1 2">
    <name type="scientific">Terrisporobacter othiniensis</name>
    <dbReference type="NCBI Taxonomy" id="1577792"/>
    <lineage>
        <taxon>Bacteria</taxon>
        <taxon>Bacillati</taxon>
        <taxon>Bacillota</taxon>
        <taxon>Clostridia</taxon>
        <taxon>Peptostreptococcales</taxon>
        <taxon>Peptostreptococcaceae</taxon>
        <taxon>Terrisporobacter</taxon>
    </lineage>
</organism>
<dbReference type="EMBL" id="JWHR01000027">
    <property type="protein sequence ID" value="KHS58560.1"/>
    <property type="molecule type" value="Genomic_DNA"/>
</dbReference>
<keyword evidence="2" id="KW-1185">Reference proteome</keyword>
<name>A0A0B3WVE3_9FIRM</name>
<dbReference type="Proteomes" id="UP000031189">
    <property type="component" value="Unassembled WGS sequence"/>
</dbReference>
<gene>
    <name evidence="1" type="ORF">QX51_02045</name>
</gene>
<comment type="caution">
    <text evidence="1">The sequence shown here is derived from an EMBL/GenBank/DDBJ whole genome shotgun (WGS) entry which is preliminary data.</text>
</comment>
<sequence length="159" mass="18022">MDGYSNRIYNSELHPYGDSVDLSKGDFTISGTTVDTSAPEIDETTIQVEKSDLIAGNVAKISMKATDETGIKSAHMFYRMPISGQNKYVDLSYNQETNRYEATCEINDKSELGVWKIESICFEDLNGYSSIPITMSYTNMERLKTYQKVILLYMMTKDI</sequence>
<evidence type="ECO:0000313" key="1">
    <source>
        <dbReference type="EMBL" id="KHS58560.1"/>
    </source>
</evidence>
<proteinExistence type="predicted"/>
<accession>A0A0B3WVE3</accession>
<dbReference type="AlphaFoldDB" id="A0A0B3WVE3"/>
<evidence type="ECO:0000313" key="2">
    <source>
        <dbReference type="Proteomes" id="UP000031189"/>
    </source>
</evidence>
<dbReference type="RefSeq" id="WP_039678249.1">
    <property type="nucleotide sequence ID" value="NZ_JWHR01000027.1"/>
</dbReference>